<dbReference type="InterPro" id="IPR014710">
    <property type="entry name" value="RmlC-like_jellyroll"/>
</dbReference>
<evidence type="ECO:0000259" key="1">
    <source>
        <dbReference type="Pfam" id="PF07883"/>
    </source>
</evidence>
<accession>A0A7Z0VM71</accession>
<dbReference type="OrthoDB" id="7870362at2"/>
<comment type="caution">
    <text evidence="2">The sequence shown here is derived from an EMBL/GenBank/DDBJ whole genome shotgun (WGS) entry which is preliminary data.</text>
</comment>
<dbReference type="InterPro" id="IPR011051">
    <property type="entry name" value="RmlC_Cupin_sf"/>
</dbReference>
<dbReference type="AlphaFoldDB" id="A0A7Z0VM71"/>
<dbReference type="PANTHER" id="PTHR36114:SF1">
    <property type="entry name" value="16.7 KDA PROTEIN IN WHIE LOCUS"/>
    <property type="match status" value="1"/>
</dbReference>
<reference evidence="2 3" key="1">
    <citation type="submission" date="2016-06" db="EMBL/GenBank/DDBJ databases">
        <title>Genome sequence of endosymbiont of Candidatus Endolucinida thiodiazotropha.</title>
        <authorList>
            <person name="Poehlein A."/>
            <person name="Koenig S."/>
            <person name="Heiden S.E."/>
            <person name="Thuermer A."/>
            <person name="Voget S."/>
            <person name="Daniel R."/>
            <person name="Markert S."/>
            <person name="Gros O."/>
            <person name="Schweder T."/>
        </authorList>
    </citation>
    <scope>NUCLEOTIDE SEQUENCE [LARGE SCALE GENOMIC DNA]</scope>
    <source>
        <strain evidence="2 3">COS</strain>
    </source>
</reference>
<dbReference type="PANTHER" id="PTHR36114">
    <property type="entry name" value="16.7 KDA PROTEIN IN WHIE LOCUS"/>
    <property type="match status" value="1"/>
</dbReference>
<protein>
    <submittedName>
        <fullName evidence="2">Glucose-6-phosphate isomerase</fullName>
    </submittedName>
</protein>
<organism evidence="2 3">
    <name type="scientific">Candidatus Thiodiazotropha endolucinida</name>
    <dbReference type="NCBI Taxonomy" id="1655433"/>
    <lineage>
        <taxon>Bacteria</taxon>
        <taxon>Pseudomonadati</taxon>
        <taxon>Pseudomonadota</taxon>
        <taxon>Gammaproteobacteria</taxon>
        <taxon>Chromatiales</taxon>
        <taxon>Sedimenticolaceae</taxon>
        <taxon>Candidatus Thiodiazotropha</taxon>
    </lineage>
</organism>
<gene>
    <name evidence="2" type="ORF">CODIS_16610</name>
</gene>
<dbReference type="Pfam" id="PF07883">
    <property type="entry name" value="Cupin_2"/>
    <property type="match status" value="1"/>
</dbReference>
<dbReference type="RefSeq" id="WP_069123696.1">
    <property type="nucleotide sequence ID" value="NZ_MARB01000007.1"/>
</dbReference>
<dbReference type="InterPro" id="IPR013096">
    <property type="entry name" value="Cupin_2"/>
</dbReference>
<name>A0A7Z0VM71_9GAMM</name>
<dbReference type="GO" id="GO:0016853">
    <property type="term" value="F:isomerase activity"/>
    <property type="evidence" value="ECO:0007669"/>
    <property type="project" value="UniProtKB-KW"/>
</dbReference>
<dbReference type="EMBL" id="MARB01000007">
    <property type="protein sequence ID" value="ODJ88248.1"/>
    <property type="molecule type" value="Genomic_DNA"/>
</dbReference>
<dbReference type="Proteomes" id="UP000094769">
    <property type="component" value="Unassembled WGS sequence"/>
</dbReference>
<dbReference type="Gene3D" id="2.60.120.10">
    <property type="entry name" value="Jelly Rolls"/>
    <property type="match status" value="1"/>
</dbReference>
<dbReference type="InterPro" id="IPR052044">
    <property type="entry name" value="PKS_Associated_Protein"/>
</dbReference>
<evidence type="ECO:0000313" key="3">
    <source>
        <dbReference type="Proteomes" id="UP000094769"/>
    </source>
</evidence>
<keyword evidence="3" id="KW-1185">Reference proteome</keyword>
<evidence type="ECO:0000313" key="2">
    <source>
        <dbReference type="EMBL" id="ODJ88248.1"/>
    </source>
</evidence>
<keyword evidence="2" id="KW-0413">Isomerase</keyword>
<dbReference type="CDD" id="cd02214">
    <property type="entry name" value="cupin_MJ1618"/>
    <property type="match status" value="1"/>
</dbReference>
<feature type="domain" description="Cupin type-2" evidence="1">
    <location>
        <begin position="39"/>
        <end position="107"/>
    </location>
</feature>
<dbReference type="SUPFAM" id="SSF51182">
    <property type="entry name" value="RmlC-like cupins"/>
    <property type="match status" value="1"/>
</dbReference>
<proteinExistence type="predicted"/>
<sequence length="126" mass="14141">MQVKILRHDASKEYFFQEGCYINELSNHEADGDLSIARARVEPGVTTRLHRLNHSAERYCILSGTGRVEVEGLPKQIVTAGDVVLIPPGCYQRISNTGDEDLIFLALCTPCFQRGDYIELDETEIV</sequence>